<proteinExistence type="predicted"/>
<accession>A0A9W4DHK1</accession>
<gene>
    <name evidence="1" type="ORF">BGTH12_LOCUS1064</name>
</gene>
<comment type="caution">
    <text evidence="1">The sequence shown here is derived from an EMBL/GenBank/DDBJ whole genome shotgun (WGS) entry which is preliminary data.</text>
</comment>
<organism evidence="1 2">
    <name type="scientific">Blumeria graminis f. sp. triticale</name>
    <dbReference type="NCBI Taxonomy" id="1689686"/>
    <lineage>
        <taxon>Eukaryota</taxon>
        <taxon>Fungi</taxon>
        <taxon>Dikarya</taxon>
        <taxon>Ascomycota</taxon>
        <taxon>Pezizomycotina</taxon>
        <taxon>Leotiomycetes</taxon>
        <taxon>Erysiphales</taxon>
        <taxon>Erysiphaceae</taxon>
        <taxon>Blumeria</taxon>
    </lineage>
</organism>
<reference evidence="1" key="1">
    <citation type="submission" date="2020-10" db="EMBL/GenBank/DDBJ databases">
        <authorList>
            <person name="Muller C M."/>
        </authorList>
    </citation>
    <scope>NUCLEOTIDE SEQUENCE</scope>
    <source>
        <strain evidence="1">THUN-12</strain>
    </source>
</reference>
<dbReference type="EMBL" id="CAJHIT010000002">
    <property type="protein sequence ID" value="CAD6499706.1"/>
    <property type="molecule type" value="Genomic_DNA"/>
</dbReference>
<dbReference type="AlphaFoldDB" id="A0A9W4DHK1"/>
<dbReference type="Proteomes" id="UP000683417">
    <property type="component" value="Unassembled WGS sequence"/>
</dbReference>
<protein>
    <submittedName>
        <fullName evidence="1">BgTH12-03814</fullName>
    </submittedName>
</protein>
<sequence>MFLDKTNKSMYLTFVHFVLH</sequence>
<evidence type="ECO:0000313" key="1">
    <source>
        <dbReference type="EMBL" id="CAD6499706.1"/>
    </source>
</evidence>
<evidence type="ECO:0000313" key="2">
    <source>
        <dbReference type="Proteomes" id="UP000683417"/>
    </source>
</evidence>
<name>A0A9W4DHK1_BLUGR</name>